<dbReference type="NCBIfam" id="TIGR00598">
    <property type="entry name" value="rad14"/>
    <property type="match status" value="1"/>
</dbReference>
<dbReference type="InterPro" id="IPR009061">
    <property type="entry name" value="DNA-bd_dom_put_sf"/>
</dbReference>
<organism evidence="12 13">
    <name type="scientific">Pieris brassicae</name>
    <name type="common">White butterfly</name>
    <name type="synonym">Large white butterfly</name>
    <dbReference type="NCBI Taxonomy" id="7116"/>
    <lineage>
        <taxon>Eukaryota</taxon>
        <taxon>Metazoa</taxon>
        <taxon>Ecdysozoa</taxon>
        <taxon>Arthropoda</taxon>
        <taxon>Hexapoda</taxon>
        <taxon>Insecta</taxon>
        <taxon>Pterygota</taxon>
        <taxon>Neoptera</taxon>
        <taxon>Endopterygota</taxon>
        <taxon>Lepidoptera</taxon>
        <taxon>Glossata</taxon>
        <taxon>Ditrysia</taxon>
        <taxon>Papilionoidea</taxon>
        <taxon>Pieridae</taxon>
        <taxon>Pierinae</taxon>
        <taxon>Pieris</taxon>
    </lineage>
</organism>
<keyword evidence="7" id="KW-0238">DNA-binding</keyword>
<comment type="similarity">
    <text evidence="2">Belongs to the XPA family.</text>
</comment>
<comment type="caution">
    <text evidence="12">The sequence shown here is derived from an EMBL/GenBank/DDBJ whole genome shotgun (WGS) entry which is preliminary data.</text>
</comment>
<dbReference type="InterPro" id="IPR000465">
    <property type="entry name" value="XPA/RAD14"/>
</dbReference>
<dbReference type="Gene3D" id="3.90.530.10">
    <property type="entry name" value="XPA C-terminal domain"/>
    <property type="match status" value="1"/>
</dbReference>
<protein>
    <recommendedName>
        <fullName evidence="11">XPA C-terminal domain-containing protein</fullName>
    </recommendedName>
</protein>
<dbReference type="InterPro" id="IPR037129">
    <property type="entry name" value="XPA_sf"/>
</dbReference>
<evidence type="ECO:0000256" key="5">
    <source>
        <dbReference type="ARBA" id="ARBA00022771"/>
    </source>
</evidence>
<keyword evidence="9" id="KW-0539">Nucleus</keyword>
<evidence type="ECO:0000256" key="1">
    <source>
        <dbReference type="ARBA" id="ARBA00004123"/>
    </source>
</evidence>
<evidence type="ECO:0000256" key="8">
    <source>
        <dbReference type="ARBA" id="ARBA00023204"/>
    </source>
</evidence>
<dbReference type="Pfam" id="PF05181">
    <property type="entry name" value="XPA_C"/>
    <property type="match status" value="1"/>
</dbReference>
<dbReference type="GO" id="GO:0070914">
    <property type="term" value="P:UV-damage excision repair"/>
    <property type="evidence" value="ECO:0007669"/>
    <property type="project" value="TreeGrafter"/>
</dbReference>
<evidence type="ECO:0000256" key="7">
    <source>
        <dbReference type="ARBA" id="ARBA00023125"/>
    </source>
</evidence>
<dbReference type="GO" id="GO:0006284">
    <property type="term" value="P:base-excision repair"/>
    <property type="evidence" value="ECO:0007669"/>
    <property type="project" value="TreeGrafter"/>
</dbReference>
<evidence type="ECO:0000256" key="10">
    <source>
        <dbReference type="SAM" id="MobiDB-lite"/>
    </source>
</evidence>
<evidence type="ECO:0000259" key="11">
    <source>
        <dbReference type="Pfam" id="PF05181"/>
    </source>
</evidence>
<keyword evidence="13" id="KW-1185">Reference proteome</keyword>
<accession>A0A9P0X398</accession>
<feature type="region of interest" description="Disordered" evidence="10">
    <location>
        <begin position="1"/>
        <end position="62"/>
    </location>
</feature>
<evidence type="ECO:0000313" key="13">
    <source>
        <dbReference type="Proteomes" id="UP001152562"/>
    </source>
</evidence>
<evidence type="ECO:0000256" key="9">
    <source>
        <dbReference type="ARBA" id="ARBA00023242"/>
    </source>
</evidence>
<dbReference type="GO" id="GO:0000110">
    <property type="term" value="C:nucleotide-excision repair factor 1 complex"/>
    <property type="evidence" value="ECO:0007669"/>
    <property type="project" value="TreeGrafter"/>
</dbReference>
<evidence type="ECO:0000256" key="3">
    <source>
        <dbReference type="ARBA" id="ARBA00022723"/>
    </source>
</evidence>
<keyword evidence="8" id="KW-0234">DNA repair</keyword>
<dbReference type="AlphaFoldDB" id="A0A9P0X398"/>
<proteinExistence type="inferred from homology"/>
<keyword evidence="4" id="KW-0227">DNA damage</keyword>
<dbReference type="Proteomes" id="UP001152562">
    <property type="component" value="Unassembled WGS sequence"/>
</dbReference>
<comment type="subcellular location">
    <subcellularLocation>
        <location evidence="1">Nucleus</location>
    </subcellularLocation>
</comment>
<keyword evidence="5" id="KW-0863">Zinc-finger</keyword>
<keyword evidence="6" id="KW-0862">Zinc</keyword>
<reference evidence="12" key="1">
    <citation type="submission" date="2022-05" db="EMBL/GenBank/DDBJ databases">
        <authorList>
            <person name="Okamura Y."/>
        </authorList>
    </citation>
    <scope>NUCLEOTIDE SEQUENCE</scope>
</reference>
<dbReference type="OrthoDB" id="68328at2759"/>
<evidence type="ECO:0000256" key="4">
    <source>
        <dbReference type="ARBA" id="ARBA00022763"/>
    </source>
</evidence>
<name>A0A9P0X398_PIEBR</name>
<dbReference type="SUPFAM" id="SSF46955">
    <property type="entry name" value="Putative DNA-binding domain"/>
    <property type="match status" value="1"/>
</dbReference>
<dbReference type="GO" id="GO:0003684">
    <property type="term" value="F:damaged DNA binding"/>
    <property type="evidence" value="ECO:0007669"/>
    <property type="project" value="InterPro"/>
</dbReference>
<dbReference type="GO" id="GO:0008270">
    <property type="term" value="F:zinc ion binding"/>
    <property type="evidence" value="ECO:0007669"/>
    <property type="project" value="UniProtKB-KW"/>
</dbReference>
<evidence type="ECO:0000256" key="6">
    <source>
        <dbReference type="ARBA" id="ARBA00022833"/>
    </source>
</evidence>
<dbReference type="Pfam" id="PF01286">
    <property type="entry name" value="XPA_N"/>
    <property type="match status" value="1"/>
</dbReference>
<feature type="compositionally biased region" description="Basic and acidic residues" evidence="10">
    <location>
        <begin position="32"/>
        <end position="50"/>
    </location>
</feature>
<keyword evidence="3" id="KW-0479">Metal-binding</keyword>
<evidence type="ECO:0000256" key="2">
    <source>
        <dbReference type="ARBA" id="ARBA00005548"/>
    </source>
</evidence>
<dbReference type="InterPro" id="IPR022656">
    <property type="entry name" value="XPA_C"/>
</dbReference>
<feature type="domain" description="XPA C-terminal" evidence="11">
    <location>
        <begin position="132"/>
        <end position="183"/>
    </location>
</feature>
<dbReference type="EMBL" id="CALOZG010000002">
    <property type="protein sequence ID" value="CAH3973720.1"/>
    <property type="molecule type" value="Genomic_DNA"/>
</dbReference>
<dbReference type="InterPro" id="IPR022652">
    <property type="entry name" value="Znf_XPA_CS"/>
</dbReference>
<dbReference type="SUPFAM" id="SSF57716">
    <property type="entry name" value="Glucocorticoid receptor-like (DNA-binding domain)"/>
    <property type="match status" value="1"/>
</dbReference>
<dbReference type="GO" id="GO:0000715">
    <property type="term" value="P:nucleotide-excision repair, DNA damage recognition"/>
    <property type="evidence" value="ECO:0007669"/>
    <property type="project" value="TreeGrafter"/>
</dbReference>
<evidence type="ECO:0000313" key="12">
    <source>
        <dbReference type="EMBL" id="CAH3973720.1"/>
    </source>
</evidence>
<dbReference type="PANTHER" id="PTHR10142:SF0">
    <property type="entry name" value="DNA REPAIR PROTEIN COMPLEMENTING XP-A CELLS"/>
    <property type="match status" value="1"/>
</dbReference>
<dbReference type="PANTHER" id="PTHR10142">
    <property type="entry name" value="DNA REPAIR PROTEIN COMPLEMENTING XP-A CELLS"/>
    <property type="match status" value="1"/>
</dbReference>
<gene>
    <name evidence="12" type="ORF">PIBRA_LOCUS1789</name>
</gene>
<sequence>MYEGSSEELMNEKKEEKQEEYESVGGGLSDAQRARAERNRQRARVLREARLAPPPSKSRAVVTVQPSVDSGGGFLLEEKETEPKAVQPPAAPLVHRSQQPHCLECQRPFPQSYLFDTFHYCVCDDCRDDDEKHALITRTEAKGEYSLKDCDLDSRPPPLLCVRRRNPHRARFAEMRLYLRVQVEQRALEVWGSQEALREEQEYRARRRERAAATHERRRLRALRMDVRSSLFDRTRDTHEHEYGPERHNPDDDVYERACECGHLLVYEKM</sequence>
<dbReference type="GO" id="GO:1901255">
    <property type="term" value="P:nucleotide-excision repair involved in interstrand cross-link repair"/>
    <property type="evidence" value="ECO:0007669"/>
    <property type="project" value="TreeGrafter"/>
</dbReference>